<feature type="region of interest" description="Disordered" evidence="1">
    <location>
        <begin position="43"/>
        <end position="65"/>
    </location>
</feature>
<gene>
    <name evidence="3" type="ORF">PoB_002985500</name>
</gene>
<feature type="region of interest" description="Disordered" evidence="1">
    <location>
        <begin position="697"/>
        <end position="734"/>
    </location>
</feature>
<feature type="region of interest" description="Disordered" evidence="1">
    <location>
        <begin position="416"/>
        <end position="469"/>
    </location>
</feature>
<feature type="compositionally biased region" description="Basic residues" evidence="1">
    <location>
        <begin position="1016"/>
        <end position="1031"/>
    </location>
</feature>
<proteinExistence type="predicted"/>
<evidence type="ECO:0000256" key="2">
    <source>
        <dbReference type="SAM" id="Phobius"/>
    </source>
</evidence>
<reference evidence="3 4" key="1">
    <citation type="journal article" date="2021" name="Elife">
        <title>Chloroplast acquisition without the gene transfer in kleptoplastic sea slugs, Plakobranchus ocellatus.</title>
        <authorList>
            <person name="Maeda T."/>
            <person name="Takahashi S."/>
            <person name="Yoshida T."/>
            <person name="Shimamura S."/>
            <person name="Takaki Y."/>
            <person name="Nagai Y."/>
            <person name="Toyoda A."/>
            <person name="Suzuki Y."/>
            <person name="Arimoto A."/>
            <person name="Ishii H."/>
            <person name="Satoh N."/>
            <person name="Nishiyama T."/>
            <person name="Hasebe M."/>
            <person name="Maruyama T."/>
            <person name="Minagawa J."/>
            <person name="Obokata J."/>
            <person name="Shigenobu S."/>
        </authorList>
    </citation>
    <scope>NUCLEOTIDE SEQUENCE [LARGE SCALE GENOMIC DNA]</scope>
</reference>
<feature type="region of interest" description="Disordered" evidence="1">
    <location>
        <begin position="797"/>
        <end position="819"/>
    </location>
</feature>
<evidence type="ECO:0000313" key="3">
    <source>
        <dbReference type="EMBL" id="GFO03350.1"/>
    </source>
</evidence>
<feature type="compositionally biased region" description="Polar residues" evidence="1">
    <location>
        <begin position="714"/>
        <end position="727"/>
    </location>
</feature>
<dbReference type="EMBL" id="BLXT01003724">
    <property type="protein sequence ID" value="GFO03350.1"/>
    <property type="molecule type" value="Genomic_DNA"/>
</dbReference>
<keyword evidence="2" id="KW-0472">Membrane</keyword>
<keyword evidence="2" id="KW-1133">Transmembrane helix</keyword>
<evidence type="ECO:0000313" key="4">
    <source>
        <dbReference type="Proteomes" id="UP000735302"/>
    </source>
</evidence>
<feature type="compositionally biased region" description="Polar residues" evidence="1">
    <location>
        <begin position="1035"/>
        <end position="1053"/>
    </location>
</feature>
<sequence length="1608" mass="180586">MLRLLLPCFSFLIWTTVFHLSISPLTSLGTLISTRTNLSFSDKNEPGSFHEDLDLPASSPINTYDNNTTNTSANVHDGHNILIAMKSKPLTDTAAAEKTKPGSLTEWITATHTAERHLPPADRKVSPQLKGKLLRGLDVATNLLKPVESNKKARVKRSLTQSLFRKSGPNEKNRTAVDSVDQTDEMNTTTTKVTASDLLCLPNIKMSGNSAVYRTSKINLDTPEDPYPVLIDAPDRYALEESGNNAESTDIDAMNSEIRPPPSEKPMVPDPTQSTETILITGKREGWEIPLIISLAVLAIVLIIVVLVMCLRSRCRLPQARVSLSNLSQSSSKMSSQAWNQRQPHQTWTAAANYGFRQDQFEPGFFDLCTSQGFDSNSARRNRWEFEVRNSQELSEFSEQDNNSCRQEMVEINSVEISIEEPTNRQDNDGMEIPTTKSSKPEHIQSGPKTLGSVQTGDPPNHNVDLSNEENRKRLTADIMSQPTKVKTVLADINSSYDKSDPPHQTLRNGSKGKTSTRLETKHQRLERGSLRNADKNLGKGTHELQHQVYISEGKGRRTPGKNNDAFDDKETFQRKNLALGSDRQVRHKFGTSVTNILGRKPRFDKCMSFDDTSIEHTRKDYFSPPRDRTVSEWPPLRKAVSNCGEDLVRNSERNNGTTRKDITKGVLNLSEIGHVLSGFGNNGRSRIPSRQLNTNLRHSNKSPITAQKPYSPVITNETPVSKSNLEPNKYSVRDSSEARGFPFLTKATDRILSRRENIKRNKLPNVKLHESKEILGSNTGDNLKRNKTYDLAGQKLGVYRSPGTNPQGKREPAGAASEQRWDSIIPKITITNKDGLKESNVNEVSMLREKEPMSSFTSSLQAIQPARKPPEPLLDKHFSMSDSNDQWPSLDKIRRSSAPVMGESAPHLLNISPAFRRRIFKSISTDGLGGNNLEWQPKSENAAPDYHRSWSDDFYELVLQTDSNDPAKAEYFKRLIDERYEALFSKKYPGLKFGSQRSRLDDTSKRFVGSDHCHSPRTVKRRAAATRQKRLSRDSSPTQSHYSSIDTLTSSDDQMKEDTTKHLQVVDPTKSSLGINMQKTTITSPSRNPESHTKPFTQPFQSTGYAFVNNAFCNSETDVSHERQNKDRRPCLADGTDGADSDNDSVGRSCFQHYSAIEATVNSSSCVNSFTKNSSTEAMTPTHPTVISAMKKDISSWESFSDPHEPVQSLRHQNEQNGDEFETPIYAKVKKTRISKKKDDINHSNSHQIEPENPFAEDKAWLPTALCDSEQTNSAEPIYESIISIKADSPQESSAMSFNTDYSPNLNRYQASADDDTQDNTNIYENIDDCDQQQEFMTRCDHHIVNSDQPEVPFSKSDLTIPFSNNFADRNNISKNSNDATKSQRQNVKNTPSMDSPRLFRPRSLTASDSGKYDAQSKPKRLGQMKDLEALNPSSPPVFGLHSHFVHEKQFQRHSKARGGSKHIPLKRPRRFPRTIDKANPATNEDSFNKPFFFQGFTIDSRPSLSRKRAFSLPTHSNIDFLEDPSSKYFRSTAGNILLEHSSTDEDNVREEPTPTKGHVKQTPKNSTADPDGLCQKGDMFGERKQERVKYFHLNKNALDSLQKSSV</sequence>
<feature type="compositionally biased region" description="Basic and acidic residues" evidence="1">
    <location>
        <begin position="1005"/>
        <end position="1015"/>
    </location>
</feature>
<feature type="region of interest" description="Disordered" evidence="1">
    <location>
        <begin position="165"/>
        <end position="184"/>
    </location>
</feature>
<comment type="caution">
    <text evidence="3">The sequence shown here is derived from an EMBL/GenBank/DDBJ whole genome shotgun (WGS) entry which is preliminary data.</text>
</comment>
<feature type="compositionally biased region" description="Polar residues" evidence="1">
    <location>
        <begin position="506"/>
        <end position="516"/>
    </location>
</feature>
<feature type="region of interest" description="Disordered" evidence="1">
    <location>
        <begin position="1005"/>
        <end position="1063"/>
    </location>
</feature>
<name>A0AAV4A7I7_9GAST</name>
<feature type="region of interest" description="Disordered" evidence="1">
    <location>
        <begin position="1541"/>
        <end position="1581"/>
    </location>
</feature>
<feature type="region of interest" description="Disordered" evidence="1">
    <location>
        <begin position="1367"/>
        <end position="1422"/>
    </location>
</feature>
<keyword evidence="4" id="KW-1185">Reference proteome</keyword>
<accession>A0AAV4A7I7</accession>
<protein>
    <submittedName>
        <fullName evidence="3">Uncharacterized protein</fullName>
    </submittedName>
</protein>
<keyword evidence="2" id="KW-0812">Transmembrane</keyword>
<feature type="compositionally biased region" description="Polar residues" evidence="1">
    <location>
        <begin position="697"/>
        <end position="706"/>
    </location>
</feature>
<feature type="compositionally biased region" description="Basic and acidic residues" evidence="1">
    <location>
        <begin position="43"/>
        <end position="53"/>
    </location>
</feature>
<feature type="region of interest" description="Disordered" evidence="1">
    <location>
        <begin position="1120"/>
        <end position="1145"/>
    </location>
</feature>
<feature type="transmembrane region" description="Helical" evidence="2">
    <location>
        <begin position="289"/>
        <end position="311"/>
    </location>
</feature>
<feature type="region of interest" description="Disordered" evidence="1">
    <location>
        <begin position="495"/>
        <end position="523"/>
    </location>
</feature>
<organism evidence="3 4">
    <name type="scientific">Plakobranchus ocellatus</name>
    <dbReference type="NCBI Taxonomy" id="259542"/>
    <lineage>
        <taxon>Eukaryota</taxon>
        <taxon>Metazoa</taxon>
        <taxon>Spiralia</taxon>
        <taxon>Lophotrochozoa</taxon>
        <taxon>Mollusca</taxon>
        <taxon>Gastropoda</taxon>
        <taxon>Heterobranchia</taxon>
        <taxon>Euthyneura</taxon>
        <taxon>Panpulmonata</taxon>
        <taxon>Sacoglossa</taxon>
        <taxon>Placobranchoidea</taxon>
        <taxon>Plakobranchidae</taxon>
        <taxon>Plakobranchus</taxon>
    </lineage>
</organism>
<feature type="region of interest" description="Disordered" evidence="1">
    <location>
        <begin position="1199"/>
        <end position="1220"/>
    </location>
</feature>
<feature type="compositionally biased region" description="Polar residues" evidence="1">
    <location>
        <begin position="1367"/>
        <end position="1395"/>
    </location>
</feature>
<dbReference type="Proteomes" id="UP000735302">
    <property type="component" value="Unassembled WGS sequence"/>
</dbReference>
<evidence type="ECO:0000256" key="1">
    <source>
        <dbReference type="SAM" id="MobiDB-lite"/>
    </source>
</evidence>
<feature type="compositionally biased region" description="Basic and acidic residues" evidence="1">
    <location>
        <begin position="1120"/>
        <end position="1132"/>
    </location>
</feature>